<evidence type="ECO:0000256" key="1">
    <source>
        <dbReference type="ARBA" id="ARBA00004308"/>
    </source>
</evidence>
<evidence type="ECO:0000256" key="3">
    <source>
        <dbReference type="ARBA" id="ARBA00022692"/>
    </source>
</evidence>
<dbReference type="Pfam" id="PF04286">
    <property type="entry name" value="DUF445"/>
    <property type="match status" value="1"/>
</dbReference>
<reference evidence="7 8" key="1">
    <citation type="submission" date="2021-03" db="EMBL/GenBank/DDBJ databases">
        <title>Aliifodinibius sp. nov., a new bacterium isolated from saline soil.</title>
        <authorList>
            <person name="Galisteo C."/>
            <person name="De La Haba R."/>
            <person name="Sanchez-Porro C."/>
            <person name="Ventosa A."/>
        </authorList>
    </citation>
    <scope>NUCLEOTIDE SEQUENCE [LARGE SCALE GENOMIC DNA]</scope>
    <source>
        <strain evidence="7 8">1BSP15-2V2</strain>
    </source>
</reference>
<gene>
    <name evidence="7" type="ORF">J6I44_15050</name>
</gene>
<comment type="similarity">
    <text evidence="2">Belongs to the UPF0754 family.</text>
</comment>
<evidence type="ECO:0000256" key="5">
    <source>
        <dbReference type="ARBA" id="ARBA00023136"/>
    </source>
</evidence>
<evidence type="ECO:0000256" key="2">
    <source>
        <dbReference type="ARBA" id="ARBA00008053"/>
    </source>
</evidence>
<evidence type="ECO:0000256" key="4">
    <source>
        <dbReference type="ARBA" id="ARBA00022989"/>
    </source>
</evidence>
<evidence type="ECO:0000256" key="6">
    <source>
        <dbReference type="SAM" id="Phobius"/>
    </source>
</evidence>
<protein>
    <submittedName>
        <fullName evidence="7">DUF445 family protein</fullName>
    </submittedName>
</protein>
<evidence type="ECO:0000313" key="7">
    <source>
        <dbReference type="EMBL" id="MCW9708181.1"/>
    </source>
</evidence>
<proteinExistence type="inferred from homology"/>
<dbReference type="EMBL" id="JAGGJA010000010">
    <property type="protein sequence ID" value="MCW9708181.1"/>
    <property type="molecule type" value="Genomic_DNA"/>
</dbReference>
<dbReference type="InterPro" id="IPR007383">
    <property type="entry name" value="DUF445"/>
</dbReference>
<feature type="transmembrane region" description="Helical" evidence="6">
    <location>
        <begin position="340"/>
        <end position="357"/>
    </location>
</feature>
<keyword evidence="5 6" id="KW-0472">Membrane</keyword>
<evidence type="ECO:0000313" key="8">
    <source>
        <dbReference type="Proteomes" id="UP001207918"/>
    </source>
</evidence>
<keyword evidence="3 6" id="KW-0812">Transmembrane</keyword>
<feature type="transmembrane region" description="Helical" evidence="6">
    <location>
        <begin position="363"/>
        <end position="380"/>
    </location>
</feature>
<sequence length="386" mass="44155">MDEPKPDNNQLNNAIEVAKSKTRSQARQLWQIVVKYSKIDALADTSQKSYQAPDRQQEHSSVVLTILSIIPYVLGLTFILSFLWDFNDISATVWGYSLQFEGLLKIVSVSGLIGFFTNWLAITMLFKPAKKRPLLGHGLIPAQKDRIAYRLAQAVSEDLINPEIIKQKINDSNIISIYRKRSTRYIKNIIDDPAFREELKQWVVSYLDEMIADPEIRGALAQRILRQIEDAVHDKSFEKVALKAYSYIKGQEMQHIIEEALADIPTSVESGLDKLDGLLDTLPQKINANSETIENTITTLLYKLINQLDVHKLVEENLREYDEQHISDIIKNATNEQLRYIQYLGAVLGLIGGLVIWEPLLSVIILSLGFLMLLTIDYLLHRRFYQ</sequence>
<feature type="transmembrane region" description="Helical" evidence="6">
    <location>
        <begin position="104"/>
        <end position="126"/>
    </location>
</feature>
<keyword evidence="4 6" id="KW-1133">Transmembrane helix</keyword>
<organism evidence="7 8">
    <name type="scientific">Fodinibius salsisoli</name>
    <dbReference type="NCBI Taxonomy" id="2820877"/>
    <lineage>
        <taxon>Bacteria</taxon>
        <taxon>Pseudomonadati</taxon>
        <taxon>Balneolota</taxon>
        <taxon>Balneolia</taxon>
        <taxon>Balneolales</taxon>
        <taxon>Balneolaceae</taxon>
        <taxon>Fodinibius</taxon>
    </lineage>
</organism>
<name>A0ABT3PQR4_9BACT</name>
<dbReference type="PANTHER" id="PTHR35791:SF1">
    <property type="entry name" value="UPF0754 MEMBRANE PROTEIN YHEB"/>
    <property type="match status" value="1"/>
</dbReference>
<accession>A0ABT3PQR4</accession>
<comment type="subcellular location">
    <subcellularLocation>
        <location evidence="1">Endomembrane system</location>
    </subcellularLocation>
</comment>
<dbReference type="Proteomes" id="UP001207918">
    <property type="component" value="Unassembled WGS sequence"/>
</dbReference>
<comment type="caution">
    <text evidence="7">The sequence shown here is derived from an EMBL/GenBank/DDBJ whole genome shotgun (WGS) entry which is preliminary data.</text>
</comment>
<feature type="transmembrane region" description="Helical" evidence="6">
    <location>
        <begin position="62"/>
        <end position="84"/>
    </location>
</feature>
<dbReference type="PANTHER" id="PTHR35791">
    <property type="entry name" value="UPF0754 MEMBRANE PROTEIN YHEB"/>
    <property type="match status" value="1"/>
</dbReference>
<dbReference type="RefSeq" id="WP_265766967.1">
    <property type="nucleotide sequence ID" value="NZ_JAGGJA010000010.1"/>
</dbReference>
<keyword evidence="8" id="KW-1185">Reference proteome</keyword>